<proteinExistence type="predicted"/>
<sequence>MPAGWSSGFSPLSSETTAFHTVAKLELGSSVNDGSPWFQV</sequence>
<accession>X8CMF2</accession>
<evidence type="ECO:0000313" key="1">
    <source>
        <dbReference type="EMBL" id="EUA56633.1"/>
    </source>
</evidence>
<protein>
    <submittedName>
        <fullName evidence="1">Uncharacterized protein</fullName>
    </submittedName>
</protein>
<comment type="caution">
    <text evidence="1">The sequence shown here is derived from an EMBL/GenBank/DDBJ whole genome shotgun (WGS) entry which is preliminary data.</text>
</comment>
<gene>
    <name evidence="1" type="ORF">I553_8681</name>
</gene>
<organism evidence="1">
    <name type="scientific">Mycobacterium xenopi 4042</name>
    <dbReference type="NCBI Taxonomy" id="1299334"/>
    <lineage>
        <taxon>Bacteria</taxon>
        <taxon>Bacillati</taxon>
        <taxon>Actinomycetota</taxon>
        <taxon>Actinomycetes</taxon>
        <taxon>Mycobacteriales</taxon>
        <taxon>Mycobacteriaceae</taxon>
        <taxon>Mycobacterium</taxon>
    </lineage>
</organism>
<dbReference type="PATRIC" id="fig|1299334.3.peg.2780"/>
<dbReference type="EMBL" id="JAOB01000029">
    <property type="protein sequence ID" value="EUA56633.1"/>
    <property type="molecule type" value="Genomic_DNA"/>
</dbReference>
<reference evidence="1" key="1">
    <citation type="submission" date="2014-01" db="EMBL/GenBank/DDBJ databases">
        <authorList>
            <person name="Brown-Elliot B."/>
            <person name="Wallace R."/>
            <person name="Lenaerts A."/>
            <person name="Ordway D."/>
            <person name="DeGroote M.A."/>
            <person name="Parker T."/>
            <person name="Sizemore C."/>
            <person name="Tallon L.J."/>
            <person name="Sadzewicz L.K."/>
            <person name="Sengamalay N."/>
            <person name="Fraser C.M."/>
            <person name="Hine E."/>
            <person name="Shefchek K.A."/>
            <person name="Das S.P."/>
            <person name="Tettelin H."/>
        </authorList>
    </citation>
    <scope>NUCLEOTIDE SEQUENCE [LARGE SCALE GENOMIC DNA]</scope>
    <source>
        <strain evidence="1">4042</strain>
    </source>
</reference>
<dbReference type="AlphaFoldDB" id="X8CMF2"/>
<name>X8CMF2_MYCXE</name>